<evidence type="ECO:0008006" key="3">
    <source>
        <dbReference type="Google" id="ProtNLM"/>
    </source>
</evidence>
<dbReference type="EMBL" id="BOMG01000097">
    <property type="protein sequence ID" value="GID59570.1"/>
    <property type="molecule type" value="Genomic_DNA"/>
</dbReference>
<evidence type="ECO:0000313" key="2">
    <source>
        <dbReference type="Proteomes" id="UP000612282"/>
    </source>
</evidence>
<dbReference type="Proteomes" id="UP000612282">
    <property type="component" value="Unassembled WGS sequence"/>
</dbReference>
<accession>A0ABQ3XM75</accession>
<keyword evidence="2" id="KW-1185">Reference proteome</keyword>
<reference evidence="1 2" key="1">
    <citation type="submission" date="2021-01" db="EMBL/GenBank/DDBJ databases">
        <title>Whole genome shotgun sequence of Actinoplanes couchii NBRC 106145.</title>
        <authorList>
            <person name="Komaki H."/>
            <person name="Tamura T."/>
        </authorList>
    </citation>
    <scope>NUCLEOTIDE SEQUENCE [LARGE SCALE GENOMIC DNA]</scope>
    <source>
        <strain evidence="1 2">NBRC 106145</strain>
    </source>
</reference>
<evidence type="ECO:0000313" key="1">
    <source>
        <dbReference type="EMBL" id="GID59570.1"/>
    </source>
</evidence>
<proteinExistence type="predicted"/>
<protein>
    <recommendedName>
        <fullName evidence="3">Short-chain dehydrogenase/reductase SDR</fullName>
    </recommendedName>
</protein>
<name>A0ABQ3XM75_9ACTN</name>
<comment type="caution">
    <text evidence="1">The sequence shown here is derived from an EMBL/GenBank/DDBJ whole genome shotgun (WGS) entry which is preliminary data.</text>
</comment>
<organism evidence="1 2">
    <name type="scientific">Actinoplanes couchii</name>
    <dbReference type="NCBI Taxonomy" id="403638"/>
    <lineage>
        <taxon>Bacteria</taxon>
        <taxon>Bacillati</taxon>
        <taxon>Actinomycetota</taxon>
        <taxon>Actinomycetes</taxon>
        <taxon>Micromonosporales</taxon>
        <taxon>Micromonosporaceae</taxon>
        <taxon>Actinoplanes</taxon>
    </lineage>
</organism>
<gene>
    <name evidence="1" type="ORF">Aco03nite_079740</name>
</gene>
<sequence length="79" mass="8324">MTTPNVDDMAGLVLIGAGPGIGRSVAARRARFGREGLPVALIARTPGPGVITADCTDQPALRAAPYTEPRSRWCQEVIH</sequence>